<accession>A0A9D3ZKE4</accession>
<evidence type="ECO:0000313" key="1">
    <source>
        <dbReference type="EMBL" id="KAH1040499.1"/>
    </source>
</evidence>
<name>A0A9D3ZKE4_9ROSI</name>
<protein>
    <submittedName>
        <fullName evidence="1">Uncharacterized protein</fullName>
    </submittedName>
</protein>
<dbReference type="Proteomes" id="UP000828251">
    <property type="component" value="Unassembled WGS sequence"/>
</dbReference>
<keyword evidence="2" id="KW-1185">Reference proteome</keyword>
<organism evidence="1 2">
    <name type="scientific">Gossypium stocksii</name>
    <dbReference type="NCBI Taxonomy" id="47602"/>
    <lineage>
        <taxon>Eukaryota</taxon>
        <taxon>Viridiplantae</taxon>
        <taxon>Streptophyta</taxon>
        <taxon>Embryophyta</taxon>
        <taxon>Tracheophyta</taxon>
        <taxon>Spermatophyta</taxon>
        <taxon>Magnoliopsida</taxon>
        <taxon>eudicotyledons</taxon>
        <taxon>Gunneridae</taxon>
        <taxon>Pentapetalae</taxon>
        <taxon>rosids</taxon>
        <taxon>malvids</taxon>
        <taxon>Malvales</taxon>
        <taxon>Malvaceae</taxon>
        <taxon>Malvoideae</taxon>
        <taxon>Gossypium</taxon>
    </lineage>
</organism>
<evidence type="ECO:0000313" key="2">
    <source>
        <dbReference type="Proteomes" id="UP000828251"/>
    </source>
</evidence>
<dbReference type="AlphaFoldDB" id="A0A9D3ZKE4"/>
<gene>
    <name evidence="1" type="ORF">J1N35_042242</name>
</gene>
<comment type="caution">
    <text evidence="1">The sequence shown here is derived from an EMBL/GenBank/DDBJ whole genome shotgun (WGS) entry which is preliminary data.</text>
</comment>
<dbReference type="EMBL" id="JAIQCV010000012">
    <property type="protein sequence ID" value="KAH1040499.1"/>
    <property type="molecule type" value="Genomic_DNA"/>
</dbReference>
<sequence>MAVSKCHWPTYWCRMALAHNSSLFLYPPCKHCKEIIWPGIVTVGGNCHGEGFSLESVQNVF</sequence>
<reference evidence="1 2" key="1">
    <citation type="journal article" date="2021" name="Plant Biotechnol. J.">
        <title>Multi-omics assisted identification of the key and species-specific regulatory components of drought-tolerant mechanisms in Gossypium stocksii.</title>
        <authorList>
            <person name="Yu D."/>
            <person name="Ke L."/>
            <person name="Zhang D."/>
            <person name="Wu Y."/>
            <person name="Sun Y."/>
            <person name="Mei J."/>
            <person name="Sun J."/>
            <person name="Sun Y."/>
        </authorList>
    </citation>
    <scope>NUCLEOTIDE SEQUENCE [LARGE SCALE GENOMIC DNA]</scope>
    <source>
        <strain evidence="2">cv. E1</strain>
        <tissue evidence="1">Leaf</tissue>
    </source>
</reference>
<proteinExistence type="predicted"/>